<dbReference type="AlphaFoldDB" id="U1HZ98"/>
<dbReference type="OrthoDB" id="3207336at2759"/>
<evidence type="ECO:0000313" key="11">
    <source>
        <dbReference type="EMBL" id="ERF74879.1"/>
    </source>
</evidence>
<keyword evidence="7" id="KW-0408">Iron</keyword>
<dbReference type="GO" id="GO:0005829">
    <property type="term" value="C:cytosol"/>
    <property type="evidence" value="ECO:0007669"/>
    <property type="project" value="TreeGrafter"/>
</dbReference>
<dbReference type="Proteomes" id="UP000019373">
    <property type="component" value="Unassembled WGS sequence"/>
</dbReference>
<dbReference type="eggNOG" id="ENOG502RUI2">
    <property type="taxonomic scope" value="Eukaryota"/>
</dbReference>
<dbReference type="EMBL" id="KE720866">
    <property type="protein sequence ID" value="ERF74879.1"/>
    <property type="molecule type" value="Genomic_DNA"/>
</dbReference>
<dbReference type="InterPro" id="IPR048328">
    <property type="entry name" value="Dyp_perox_C"/>
</dbReference>
<keyword evidence="6" id="KW-0560">Oxidoreductase</keyword>
<evidence type="ECO:0000256" key="7">
    <source>
        <dbReference type="ARBA" id="ARBA00023004"/>
    </source>
</evidence>
<evidence type="ECO:0000259" key="10">
    <source>
        <dbReference type="Pfam" id="PF21105"/>
    </source>
</evidence>
<keyword evidence="3" id="KW-0349">Heme</keyword>
<evidence type="ECO:0000256" key="5">
    <source>
        <dbReference type="ARBA" id="ARBA00022729"/>
    </source>
</evidence>
<evidence type="ECO:0000259" key="9">
    <source>
        <dbReference type="Pfam" id="PF20628"/>
    </source>
</evidence>
<feature type="domain" description="Dyp-type peroxidase C-terminal" evidence="9">
    <location>
        <begin position="264"/>
        <end position="419"/>
    </location>
</feature>
<dbReference type="PROSITE" id="PS51404">
    <property type="entry name" value="DYP_PEROXIDASE"/>
    <property type="match status" value="1"/>
</dbReference>
<evidence type="ECO:0008006" key="13">
    <source>
        <dbReference type="Google" id="ProtNLM"/>
    </source>
</evidence>
<evidence type="ECO:0000256" key="8">
    <source>
        <dbReference type="ARBA" id="ARBA00025737"/>
    </source>
</evidence>
<dbReference type="GO" id="GO:0020037">
    <property type="term" value="F:heme binding"/>
    <property type="evidence" value="ECO:0007669"/>
    <property type="project" value="InterPro"/>
</dbReference>
<dbReference type="OMA" id="EHARFND"/>
<dbReference type="HOGENOM" id="CLU_015125_2_0_1"/>
<dbReference type="Pfam" id="PF21105">
    <property type="entry name" value="DyP_N"/>
    <property type="match status" value="1"/>
</dbReference>
<keyword evidence="4" id="KW-0479">Metal-binding</keyword>
<sequence length="480" mass="53233">MVVDKNDIQGDVWSKGFLKHNETYYFFSIADQKQKIFSQCLKKLAAQVGDASLITSLTQVQKDRDTAGEARALNKIAIISNALIAFTRTGLDVIQSALPNTALRLKRVENTDPAFYAGMKETNELKDRPANDWDPLFNATSTPIHGLLKVAGSDANEVERKLQAILKVLQHGTVTLDVKGISPPTTVESRIDGAVRPKDFILDGKLVNLNGKEHFGFEDGISQPLIQGIDTLEPEVAGVANMNTDEEVIILSKFSPKTDNNVARPDWMYNGTFLVFRKLEQDVDAFNKLIKTWNQHGCSSEKHMGAKLMGRWESGAPIVKFPDNDSPDPDNARTFNEFNYDGDATGKTCPFAAHIRKANPRRPRNPNEQSTFLTRMIRSGITYGSEFSEKPLEKRGLLFACYQSHIESGFKFMQASWLNNENFSTAGAGHDPIMGQTANRKLLTNIGGTSVSFDEMVTLRGGDYFFVPSISALQKTLGQD</sequence>
<comment type="cofactor">
    <cofactor evidence="1">
        <name>heme b</name>
        <dbReference type="ChEBI" id="CHEBI:60344"/>
    </cofactor>
</comment>
<proteinExistence type="inferred from homology"/>
<comment type="similarity">
    <text evidence="8">Belongs to the DyP-type peroxidase family.</text>
</comment>
<dbReference type="SUPFAM" id="SSF54909">
    <property type="entry name" value="Dimeric alpha+beta barrel"/>
    <property type="match status" value="1"/>
</dbReference>
<dbReference type="PANTHER" id="PTHR30521">
    <property type="entry name" value="DEFERROCHELATASE/PEROXIDASE"/>
    <property type="match status" value="1"/>
</dbReference>
<dbReference type="InterPro" id="IPR049509">
    <property type="entry name" value="DyP_N"/>
</dbReference>
<protein>
    <recommendedName>
        <fullName evidence="13">Dyp-type peroxidase</fullName>
    </recommendedName>
</protein>
<evidence type="ECO:0000256" key="3">
    <source>
        <dbReference type="ARBA" id="ARBA00022617"/>
    </source>
</evidence>
<dbReference type="InterPro" id="IPR006314">
    <property type="entry name" value="Dyp_peroxidase"/>
</dbReference>
<dbReference type="GeneID" id="19238309"/>
<organism evidence="11 12">
    <name type="scientific">Endocarpon pusillum (strain Z07020 / HMAS-L-300199)</name>
    <name type="common">Lichen-forming fungus</name>
    <dbReference type="NCBI Taxonomy" id="1263415"/>
    <lineage>
        <taxon>Eukaryota</taxon>
        <taxon>Fungi</taxon>
        <taxon>Dikarya</taxon>
        <taxon>Ascomycota</taxon>
        <taxon>Pezizomycotina</taxon>
        <taxon>Eurotiomycetes</taxon>
        <taxon>Chaetothyriomycetidae</taxon>
        <taxon>Verrucariales</taxon>
        <taxon>Verrucariaceae</taxon>
        <taxon>Endocarpon</taxon>
    </lineage>
</organism>
<dbReference type="InterPro" id="IPR011008">
    <property type="entry name" value="Dimeric_a/b-barrel"/>
</dbReference>
<evidence type="ECO:0000256" key="2">
    <source>
        <dbReference type="ARBA" id="ARBA00022559"/>
    </source>
</evidence>
<dbReference type="NCBIfam" id="TIGR01413">
    <property type="entry name" value="Dyp_perox_fam"/>
    <property type="match status" value="1"/>
</dbReference>
<name>U1HZ98_ENDPU</name>
<dbReference type="PANTHER" id="PTHR30521:SF4">
    <property type="entry name" value="DEFERROCHELATASE"/>
    <property type="match status" value="1"/>
</dbReference>
<evidence type="ECO:0000313" key="12">
    <source>
        <dbReference type="Proteomes" id="UP000019373"/>
    </source>
</evidence>
<accession>U1HZ98</accession>
<dbReference type="GO" id="GO:0004601">
    <property type="term" value="F:peroxidase activity"/>
    <property type="evidence" value="ECO:0007669"/>
    <property type="project" value="UniProtKB-KW"/>
</dbReference>
<keyword evidence="5" id="KW-0732">Signal</keyword>
<dbReference type="Pfam" id="PF20628">
    <property type="entry name" value="Dyp_perox_C"/>
    <property type="match status" value="1"/>
</dbReference>
<dbReference type="GO" id="GO:0046872">
    <property type="term" value="F:metal ion binding"/>
    <property type="evidence" value="ECO:0007669"/>
    <property type="project" value="UniProtKB-KW"/>
</dbReference>
<evidence type="ECO:0000256" key="6">
    <source>
        <dbReference type="ARBA" id="ARBA00023002"/>
    </source>
</evidence>
<reference evidence="12" key="1">
    <citation type="journal article" date="2014" name="BMC Genomics">
        <title>Genome characteristics reveal the impact of lichenization on lichen-forming fungus Endocarpon pusillum Hedwig (Verrucariales, Ascomycota).</title>
        <authorList>
            <person name="Wang Y.-Y."/>
            <person name="Liu B."/>
            <person name="Zhang X.-Y."/>
            <person name="Zhou Q.-M."/>
            <person name="Zhang T."/>
            <person name="Li H."/>
            <person name="Yu Y.-F."/>
            <person name="Zhang X.-L."/>
            <person name="Hao X.-Y."/>
            <person name="Wang M."/>
            <person name="Wang L."/>
            <person name="Wei J.-C."/>
        </authorList>
    </citation>
    <scope>NUCLEOTIDE SEQUENCE [LARGE SCALE GENOMIC DNA]</scope>
    <source>
        <strain evidence="12">Z07020 / HMAS-L-300199</strain>
    </source>
</reference>
<evidence type="ECO:0000256" key="1">
    <source>
        <dbReference type="ARBA" id="ARBA00001970"/>
    </source>
</evidence>
<evidence type="ECO:0000256" key="4">
    <source>
        <dbReference type="ARBA" id="ARBA00022723"/>
    </source>
</evidence>
<keyword evidence="2" id="KW-0575">Peroxidase</keyword>
<gene>
    <name evidence="11" type="ORF">EPUS_03263</name>
</gene>
<feature type="domain" description="DyP dimeric alpha+beta barrel" evidence="10">
    <location>
        <begin position="7"/>
        <end position="171"/>
    </location>
</feature>
<keyword evidence="12" id="KW-1185">Reference proteome</keyword>
<dbReference type="RefSeq" id="XP_007787883.1">
    <property type="nucleotide sequence ID" value="XM_007789693.1"/>
</dbReference>